<dbReference type="PANTHER" id="PTHR14917:SF4">
    <property type="entry name" value="SPERMATOGENESIS-ASSOCIATED 7"/>
    <property type="match status" value="1"/>
</dbReference>
<feature type="region of interest" description="Disordered" evidence="1">
    <location>
        <begin position="50"/>
        <end position="88"/>
    </location>
</feature>
<dbReference type="CTD" id="55812"/>
<dbReference type="GO" id="GO:0005930">
    <property type="term" value="C:axoneme"/>
    <property type="evidence" value="ECO:0007669"/>
    <property type="project" value="TreeGrafter"/>
</dbReference>
<feature type="compositionally biased region" description="Polar residues" evidence="1">
    <location>
        <begin position="193"/>
        <end position="206"/>
    </location>
</feature>
<dbReference type="GeneID" id="115825546"/>
<feature type="region of interest" description="Disordered" evidence="1">
    <location>
        <begin position="188"/>
        <end position="231"/>
    </location>
</feature>
<feature type="region of interest" description="Disordered" evidence="1">
    <location>
        <begin position="431"/>
        <end position="539"/>
    </location>
</feature>
<dbReference type="AlphaFoldDB" id="A0A6J2WNR0"/>
<feature type="compositionally biased region" description="Basic and acidic residues" evidence="1">
    <location>
        <begin position="494"/>
        <end position="506"/>
    </location>
</feature>
<dbReference type="GO" id="GO:0000226">
    <property type="term" value="P:microtubule cytoskeleton organization"/>
    <property type="evidence" value="ECO:0007669"/>
    <property type="project" value="TreeGrafter"/>
</dbReference>
<feature type="compositionally biased region" description="Basic residues" evidence="1">
    <location>
        <begin position="258"/>
        <end position="268"/>
    </location>
</feature>
<dbReference type="GO" id="GO:0045494">
    <property type="term" value="P:photoreceptor cell maintenance"/>
    <property type="evidence" value="ECO:0007669"/>
    <property type="project" value="TreeGrafter"/>
</dbReference>
<dbReference type="RefSeq" id="XP_030645192.1">
    <property type="nucleotide sequence ID" value="XM_030789332.1"/>
</dbReference>
<dbReference type="InterPro" id="IPR029357">
    <property type="entry name" value="SPATA7"/>
</dbReference>
<gene>
    <name evidence="3" type="primary">spata7</name>
</gene>
<proteinExistence type="predicted"/>
<dbReference type="Pfam" id="PF15244">
    <property type="entry name" value="HSD3"/>
    <property type="match status" value="1"/>
</dbReference>
<evidence type="ECO:0000313" key="3">
    <source>
        <dbReference type="RefSeq" id="XP_030645192.1"/>
    </source>
</evidence>
<keyword evidence="2" id="KW-1185">Reference proteome</keyword>
<protein>
    <submittedName>
        <fullName evidence="3">Spermatogenesis-associated protein 7</fullName>
    </submittedName>
</protein>
<evidence type="ECO:0000256" key="1">
    <source>
        <dbReference type="SAM" id="MobiDB-lite"/>
    </source>
</evidence>
<dbReference type="OrthoDB" id="6263678at2759"/>
<dbReference type="GO" id="GO:0120200">
    <property type="term" value="C:rod photoreceptor outer segment"/>
    <property type="evidence" value="ECO:0007669"/>
    <property type="project" value="TreeGrafter"/>
</dbReference>
<feature type="compositionally biased region" description="Polar residues" evidence="1">
    <location>
        <begin position="474"/>
        <end position="493"/>
    </location>
</feature>
<feature type="region of interest" description="Disordered" evidence="1">
    <location>
        <begin position="245"/>
        <end position="283"/>
    </location>
</feature>
<accession>A0A6J2WNR0</accession>
<sequence>MTKEYIIRDHMVSHYRKLYSAKAAVDTTVPKTMCCSVKYLDQKRRERLKKAMSERAQSADSLSQRSTRVITQPSSSCKTSRPSVHANESTYLDLRSTVMSSPRLNTSFHSKQMVYPSQTAESFRSPPSHFRSASELSYRSPNSQRHQSAHSYTVSGSQRYKTFKDPIQKTYSGDLLLKHSHCFTQEKPFTPRTLKSNSTSTLSQYRFYTPPRRKPSEEKPPPRLTRQETYHGRYCANTGKEFSMEQEWSDDDSDTFRRHSKENKRKDRHFALSSSRVSPEGMRSPIMKKVTAEEEELMYLEFTVDVTNEILSRGLYSDRVLERVFERHIDMNKHRLDEDKMRHFLELLKNDLQSPDCTSFSDSDKESRMLVGQIPRMLGQQDMALHIGDNSTFTENEDHLLVGHIPRTLGSQEVTKDDSSFLNYSVFNEDPERTENVSSVNTQVDTSLTENTAPSGQCEETGDVELNHKEDEGSSLSENNHPANDENNLQNTSDNHEVIRELDELGKSLAESLHVTETENSQTITEQEESGAKLSDDEF</sequence>
<feature type="region of interest" description="Disordered" evidence="1">
    <location>
        <begin position="118"/>
        <end position="157"/>
    </location>
</feature>
<organism evidence="2 3">
    <name type="scientific">Chanos chanos</name>
    <name type="common">Milkfish</name>
    <name type="synonym">Mugil chanos</name>
    <dbReference type="NCBI Taxonomy" id="29144"/>
    <lineage>
        <taxon>Eukaryota</taxon>
        <taxon>Metazoa</taxon>
        <taxon>Chordata</taxon>
        <taxon>Craniata</taxon>
        <taxon>Vertebrata</taxon>
        <taxon>Euteleostomi</taxon>
        <taxon>Actinopterygii</taxon>
        <taxon>Neopterygii</taxon>
        <taxon>Teleostei</taxon>
        <taxon>Ostariophysi</taxon>
        <taxon>Gonorynchiformes</taxon>
        <taxon>Chanidae</taxon>
        <taxon>Chanos</taxon>
    </lineage>
</organism>
<name>A0A6J2WNR0_CHACN</name>
<dbReference type="Proteomes" id="UP000504632">
    <property type="component" value="Chromosome 1"/>
</dbReference>
<feature type="compositionally biased region" description="Polar residues" evidence="1">
    <location>
        <begin position="436"/>
        <end position="455"/>
    </location>
</feature>
<dbReference type="InParanoid" id="A0A6J2WNR0"/>
<dbReference type="GO" id="GO:0120206">
    <property type="term" value="C:photoreceptor distal connecting cilium"/>
    <property type="evidence" value="ECO:0007669"/>
    <property type="project" value="TreeGrafter"/>
</dbReference>
<dbReference type="GO" id="GO:0036064">
    <property type="term" value="C:ciliary basal body"/>
    <property type="evidence" value="ECO:0007669"/>
    <property type="project" value="TreeGrafter"/>
</dbReference>
<evidence type="ECO:0000313" key="2">
    <source>
        <dbReference type="Proteomes" id="UP000504632"/>
    </source>
</evidence>
<feature type="compositionally biased region" description="Basic and acidic residues" evidence="1">
    <location>
        <begin position="530"/>
        <end position="539"/>
    </location>
</feature>
<feature type="compositionally biased region" description="Basic and acidic residues" evidence="1">
    <location>
        <begin position="214"/>
        <end position="231"/>
    </location>
</feature>
<feature type="compositionally biased region" description="Polar residues" evidence="1">
    <location>
        <begin position="55"/>
        <end position="88"/>
    </location>
</feature>
<reference evidence="3" key="1">
    <citation type="submission" date="2025-08" db="UniProtKB">
        <authorList>
            <consortium name="RefSeq"/>
        </authorList>
    </citation>
    <scope>IDENTIFICATION</scope>
</reference>
<feature type="compositionally biased region" description="Polar residues" evidence="1">
    <location>
        <begin position="134"/>
        <end position="157"/>
    </location>
</feature>
<dbReference type="PANTHER" id="PTHR14917">
    <property type="entry name" value="SPERMATOGENESIS-ASSOCIATED PROTEIN 7"/>
    <property type="match status" value="1"/>
</dbReference>